<feature type="transmembrane region" description="Helical" evidence="1">
    <location>
        <begin position="139"/>
        <end position="160"/>
    </location>
</feature>
<feature type="transmembrane region" description="Helical" evidence="1">
    <location>
        <begin position="270"/>
        <end position="287"/>
    </location>
</feature>
<evidence type="ECO:0000313" key="3">
    <source>
        <dbReference type="Proteomes" id="UP001253545"/>
    </source>
</evidence>
<dbReference type="PANTHER" id="PTHR38684">
    <property type="entry name" value="PROTEIN AMPE"/>
    <property type="match status" value="1"/>
</dbReference>
<feature type="transmembrane region" description="Helical" evidence="1">
    <location>
        <begin position="72"/>
        <end position="91"/>
    </location>
</feature>
<dbReference type="Proteomes" id="UP001253545">
    <property type="component" value="Unassembled WGS sequence"/>
</dbReference>
<accession>A0ABU2ZLL4</accession>
<feature type="transmembrane region" description="Helical" evidence="1">
    <location>
        <begin position="208"/>
        <end position="229"/>
    </location>
</feature>
<dbReference type="EMBL" id="JAVRHX010000001">
    <property type="protein sequence ID" value="MDT0593518.1"/>
    <property type="molecule type" value="Genomic_DNA"/>
</dbReference>
<evidence type="ECO:0000256" key="1">
    <source>
        <dbReference type="SAM" id="Phobius"/>
    </source>
</evidence>
<dbReference type="InterPro" id="IPR031347">
    <property type="entry name" value="AmpE"/>
</dbReference>
<evidence type="ECO:0000313" key="2">
    <source>
        <dbReference type="EMBL" id="MDT0593518.1"/>
    </source>
</evidence>
<feature type="transmembrane region" description="Helical" evidence="1">
    <location>
        <begin position="48"/>
        <end position="66"/>
    </location>
</feature>
<proteinExistence type="predicted"/>
<name>A0ABU2ZLL4_9ALTE</name>
<reference evidence="2 3" key="1">
    <citation type="submission" date="2023-09" db="EMBL/GenBank/DDBJ databases">
        <authorList>
            <person name="Rey-Velasco X."/>
        </authorList>
    </citation>
    <scope>NUCLEOTIDE SEQUENCE [LARGE SCALE GENOMIC DNA]</scope>
    <source>
        <strain evidence="2 3">P117</strain>
    </source>
</reference>
<dbReference type="Pfam" id="PF17113">
    <property type="entry name" value="AmpE"/>
    <property type="match status" value="1"/>
</dbReference>
<protein>
    <submittedName>
        <fullName evidence="2">Regulatory signaling modulator protein AmpE</fullName>
    </submittedName>
</protein>
<dbReference type="PANTHER" id="PTHR38684:SF1">
    <property type="entry name" value="PROTEIN AMPE"/>
    <property type="match status" value="1"/>
</dbReference>
<sequence length="288" mass="32318">MTLFTLLIIMALERVSNKSKEFHITSIARKYFALLTSKSKIDISQPNLVGIIIIAGIPALIMWILVVNLTGLLVFILYLLSLWICLGCPVTRKTFKRYLQSANKEDFEACSLHSISLGNVDGELSNVGKQLILVNYRQYASVILFFIFLGLPGMVFYSLIKELKSNQIEEALDNIENDAEAQESANQTRNTLDEVLFILDWIPARLTAFGYLIVGHFSNGLVAWMDVIFNVNLPIYDLLAKVAKASEEHKETQNIYLTEPLQMVKLAKRNIIFILMGLSIGTLVGVVA</sequence>
<keyword evidence="1" id="KW-1133">Transmembrane helix</keyword>
<keyword evidence="3" id="KW-1185">Reference proteome</keyword>
<dbReference type="InterPro" id="IPR052966">
    <property type="entry name" value="Beta-lactamase_Reg"/>
</dbReference>
<gene>
    <name evidence="2" type="primary">ampE</name>
    <name evidence="2" type="ORF">RM552_01505</name>
</gene>
<comment type="caution">
    <text evidence="2">The sequence shown here is derived from an EMBL/GenBank/DDBJ whole genome shotgun (WGS) entry which is preliminary data.</text>
</comment>
<keyword evidence="1" id="KW-0472">Membrane</keyword>
<organism evidence="2 3">
    <name type="scientific">Glaciecola petra</name>
    <dbReference type="NCBI Taxonomy" id="3075602"/>
    <lineage>
        <taxon>Bacteria</taxon>
        <taxon>Pseudomonadati</taxon>
        <taxon>Pseudomonadota</taxon>
        <taxon>Gammaproteobacteria</taxon>
        <taxon>Alteromonadales</taxon>
        <taxon>Alteromonadaceae</taxon>
        <taxon>Glaciecola</taxon>
    </lineage>
</organism>
<keyword evidence="1" id="KW-0812">Transmembrane</keyword>
<dbReference type="RefSeq" id="WP_311367028.1">
    <property type="nucleotide sequence ID" value="NZ_JAVRHX010000001.1"/>
</dbReference>